<sequence>MAAREVRVESALVAVAAALAVVVAYVAGGPRTVWIVSAAEVALVMMDVARRFRVRTQDRPGPPEPEAAHCERCRRARERLDAGSAGNAVGHQ</sequence>
<evidence type="ECO:0000256" key="1">
    <source>
        <dbReference type="SAM" id="Phobius"/>
    </source>
</evidence>
<name>A0AB33JWB5_9ACTN</name>
<keyword evidence="1" id="KW-0472">Membrane</keyword>
<dbReference type="RefSeq" id="WP_407988698.1">
    <property type="nucleotide sequence ID" value="NZ_AP035881.2"/>
</dbReference>
<reference evidence="2" key="1">
    <citation type="submission" date="2024-07" db="EMBL/GenBank/DDBJ databases">
        <title>Complete genome sequences of cellulolytic bacteria, Kitasatospora sp. CMC57 and Streptomyces sp. CMC78, isolated from Japanese agricultural soil.</title>
        <authorList>
            <person name="Hashimoto T."/>
            <person name="Ito M."/>
            <person name="Iwamoto M."/>
            <person name="Fukahori D."/>
            <person name="Shoda T."/>
            <person name="Sakoda M."/>
            <person name="Morohoshi T."/>
            <person name="Mitsuboshi M."/>
            <person name="Nishizawa T."/>
        </authorList>
    </citation>
    <scope>NUCLEOTIDE SEQUENCE</scope>
    <source>
        <strain evidence="2">CMC57</strain>
    </source>
</reference>
<gene>
    <name evidence="2" type="ORF">KCMC57_26480</name>
</gene>
<organism evidence="2">
    <name type="scientific">Kitasatospora sp. CMC57</name>
    <dbReference type="NCBI Taxonomy" id="3231513"/>
    <lineage>
        <taxon>Bacteria</taxon>
        <taxon>Bacillati</taxon>
        <taxon>Actinomycetota</taxon>
        <taxon>Actinomycetes</taxon>
        <taxon>Kitasatosporales</taxon>
        <taxon>Streptomycetaceae</taxon>
        <taxon>Kitasatospora</taxon>
    </lineage>
</organism>
<evidence type="ECO:0000313" key="2">
    <source>
        <dbReference type="EMBL" id="BFP46280.1"/>
    </source>
</evidence>
<feature type="transmembrane region" description="Helical" evidence="1">
    <location>
        <begin position="7"/>
        <end position="27"/>
    </location>
</feature>
<keyword evidence="1" id="KW-1133">Transmembrane helix</keyword>
<accession>A0AB33JWB5</accession>
<dbReference type="AlphaFoldDB" id="A0AB33JWB5"/>
<protein>
    <submittedName>
        <fullName evidence="2">Uncharacterized protein</fullName>
    </submittedName>
</protein>
<proteinExistence type="predicted"/>
<keyword evidence="1" id="KW-0812">Transmembrane</keyword>
<dbReference type="EMBL" id="AP035881">
    <property type="protein sequence ID" value="BFP46280.1"/>
    <property type="molecule type" value="Genomic_DNA"/>
</dbReference>